<dbReference type="Proteomes" id="UP001056778">
    <property type="component" value="Chromosome 3"/>
</dbReference>
<organism evidence="1 2">
    <name type="scientific">Holotrichia oblita</name>
    <name type="common">Chafer beetle</name>
    <dbReference type="NCBI Taxonomy" id="644536"/>
    <lineage>
        <taxon>Eukaryota</taxon>
        <taxon>Metazoa</taxon>
        <taxon>Ecdysozoa</taxon>
        <taxon>Arthropoda</taxon>
        <taxon>Hexapoda</taxon>
        <taxon>Insecta</taxon>
        <taxon>Pterygota</taxon>
        <taxon>Neoptera</taxon>
        <taxon>Endopterygota</taxon>
        <taxon>Coleoptera</taxon>
        <taxon>Polyphaga</taxon>
        <taxon>Scarabaeiformia</taxon>
        <taxon>Scarabaeidae</taxon>
        <taxon>Melolonthinae</taxon>
        <taxon>Holotrichia</taxon>
    </lineage>
</organism>
<evidence type="ECO:0000313" key="1">
    <source>
        <dbReference type="EMBL" id="KAI4464599.1"/>
    </source>
</evidence>
<proteinExistence type="predicted"/>
<sequence>MSQLTACQKTKAVTLMENGWSARSVARELGVSHTCINNIRRKWNIEQTVERDRGTGMANKISTAAQDNALVQYVTQNPFTSSSEAAAATIFPGSSRTARRRLTAAGLHNHRAAVKEILLPRHLQDRLRFARNYLEEDHDFWHTVVFSDEKTFQSTASGQVKVYRPRNTRFDPRYINKTNQLPQSEADSSNGSRENIDENLAYKALMCPDGRLATRLD</sequence>
<protein>
    <submittedName>
        <fullName evidence="1">Transposable element-related</fullName>
    </submittedName>
</protein>
<comment type="caution">
    <text evidence="1">The sequence shown here is derived from an EMBL/GenBank/DDBJ whole genome shotgun (WGS) entry which is preliminary data.</text>
</comment>
<accession>A0ACB9TD03</accession>
<evidence type="ECO:0000313" key="2">
    <source>
        <dbReference type="Proteomes" id="UP001056778"/>
    </source>
</evidence>
<gene>
    <name evidence="1" type="ORF">MML48_3g00017881</name>
</gene>
<keyword evidence="2" id="KW-1185">Reference proteome</keyword>
<dbReference type="EMBL" id="CM043017">
    <property type="protein sequence ID" value="KAI4464599.1"/>
    <property type="molecule type" value="Genomic_DNA"/>
</dbReference>
<reference evidence="1" key="1">
    <citation type="submission" date="2022-04" db="EMBL/GenBank/DDBJ databases">
        <title>Chromosome-scale genome assembly of Holotrichia oblita Faldermann.</title>
        <authorList>
            <person name="Rongchong L."/>
        </authorList>
    </citation>
    <scope>NUCLEOTIDE SEQUENCE</scope>
    <source>
        <strain evidence="1">81SQS9</strain>
    </source>
</reference>
<name>A0ACB9TD03_HOLOL</name>